<protein>
    <submittedName>
        <fullName evidence="1">Methyltransferase, TIGR04325 family</fullName>
        <ecNumber evidence="1">2.1.1.-</ecNumber>
    </submittedName>
</protein>
<dbReference type="GO" id="GO:0032259">
    <property type="term" value="P:methylation"/>
    <property type="evidence" value="ECO:0007669"/>
    <property type="project" value="UniProtKB-KW"/>
</dbReference>
<dbReference type="InterPro" id="IPR027612">
    <property type="entry name" value="Put_MTase_LIC12133"/>
</dbReference>
<dbReference type="Proteomes" id="UP000298458">
    <property type="component" value="Unassembled WGS sequence"/>
</dbReference>
<comment type="caution">
    <text evidence="1">The sequence shown here is derived from an EMBL/GenBank/DDBJ whole genome shotgun (WGS) entry which is preliminary data.</text>
</comment>
<dbReference type="OrthoDB" id="118271at2"/>
<evidence type="ECO:0000313" key="2">
    <source>
        <dbReference type="Proteomes" id="UP000298458"/>
    </source>
</evidence>
<gene>
    <name evidence="1" type="ORF">EHO60_11340</name>
</gene>
<reference evidence="1" key="1">
    <citation type="journal article" date="2019" name="PLoS Negl. Trop. Dis.">
        <title>Revisiting the worldwide diversity of Leptospira species in the environment.</title>
        <authorList>
            <person name="Vincent A.T."/>
            <person name="Schiettekatte O."/>
            <person name="Bourhy P."/>
            <person name="Veyrier F.J."/>
            <person name="Picardeau M."/>
        </authorList>
    </citation>
    <scope>NUCLEOTIDE SEQUENCE [LARGE SCALE GENOMIC DNA]</scope>
    <source>
        <strain evidence="1">SSW15</strain>
    </source>
</reference>
<dbReference type="EC" id="2.1.1.-" evidence="1"/>
<sequence>MRDLRHFIGRVLRKLSLYFLESPKEHLWFNGNFTSWSEASKECDTYASPNILEAVKNSLLKVKSGEAVYERDSVLFDKIEYSLPALIGLLYATASEKGRLNVLDFGGSLGSSYFQNRGFLSCIKDLKWSIVEQKHFVEEGLRNFKDGILNFYYSIEECMEEVRPNVLLLSSVLPYLPDPYATLHKLLSHDFKYVIVDRTPFLLNGKPDRILIETVPPEIYEAEYPIWFFNRERFLEYMNFAYELKGEFFALDPMTLKGEDTAYKAFIFTRK</sequence>
<keyword evidence="1" id="KW-0489">Methyltransferase</keyword>
<dbReference type="RefSeq" id="WP_135768310.1">
    <property type="nucleotide sequence ID" value="NZ_RQET01000008.1"/>
</dbReference>
<dbReference type="EMBL" id="RQET01000008">
    <property type="protein sequence ID" value="TGK09947.1"/>
    <property type="molecule type" value="Genomic_DNA"/>
</dbReference>
<evidence type="ECO:0000313" key="1">
    <source>
        <dbReference type="EMBL" id="TGK09947.1"/>
    </source>
</evidence>
<dbReference type="GO" id="GO:0008168">
    <property type="term" value="F:methyltransferase activity"/>
    <property type="evidence" value="ECO:0007669"/>
    <property type="project" value="UniProtKB-KW"/>
</dbReference>
<name>A0A4R9GFL6_9LEPT</name>
<keyword evidence="1" id="KW-0808">Transferase</keyword>
<organism evidence="1 2">
    <name type="scientific">Leptospira fletcheri</name>
    <dbReference type="NCBI Taxonomy" id="2484981"/>
    <lineage>
        <taxon>Bacteria</taxon>
        <taxon>Pseudomonadati</taxon>
        <taxon>Spirochaetota</taxon>
        <taxon>Spirochaetia</taxon>
        <taxon>Leptospirales</taxon>
        <taxon>Leptospiraceae</taxon>
        <taxon>Leptospira</taxon>
    </lineage>
</organism>
<accession>A0A4R9GFL6</accession>
<dbReference type="NCBIfam" id="TIGR04325">
    <property type="entry name" value="MTase_LIC12133"/>
    <property type="match status" value="1"/>
</dbReference>
<dbReference type="AlphaFoldDB" id="A0A4R9GFL6"/>
<proteinExistence type="predicted"/>
<keyword evidence="2" id="KW-1185">Reference proteome</keyword>